<reference evidence="1" key="1">
    <citation type="journal article" date="2014" name="Front. Microbiol.">
        <title>High frequency of phylogenetically diverse reductive dehalogenase-homologous genes in deep subseafloor sedimentary metagenomes.</title>
        <authorList>
            <person name="Kawai M."/>
            <person name="Futagami T."/>
            <person name="Toyoda A."/>
            <person name="Takaki Y."/>
            <person name="Nishi S."/>
            <person name="Hori S."/>
            <person name="Arai W."/>
            <person name="Tsubouchi T."/>
            <person name="Morono Y."/>
            <person name="Uchiyama I."/>
            <person name="Ito T."/>
            <person name="Fujiyama A."/>
            <person name="Inagaki F."/>
            <person name="Takami H."/>
        </authorList>
    </citation>
    <scope>NUCLEOTIDE SEQUENCE</scope>
    <source>
        <strain evidence="1">Expedition CK06-06</strain>
    </source>
</reference>
<gene>
    <name evidence="1" type="ORF">S06H3_40030</name>
</gene>
<proteinExistence type="predicted"/>
<evidence type="ECO:0000313" key="1">
    <source>
        <dbReference type="EMBL" id="GAI46577.1"/>
    </source>
</evidence>
<protein>
    <submittedName>
        <fullName evidence="1">Uncharacterized protein</fullName>
    </submittedName>
</protein>
<sequence>MYNLLPKDKHLIQALREHTKDSDLWVHWDSWRKEVADYETMSRQFILWVDDKTELERWQKIDPEYMDLVERWLFGNILLKTSGAAREELEGRERDLITPAGEVVARAADSASRQALQEYLYGILEEAEQQPQWSALESATAQLRDGEKQKELKDIADKISSALDGIELMRAFSGRCHLCPV</sequence>
<organism evidence="1">
    <name type="scientific">marine sediment metagenome</name>
    <dbReference type="NCBI Taxonomy" id="412755"/>
    <lineage>
        <taxon>unclassified sequences</taxon>
        <taxon>metagenomes</taxon>
        <taxon>ecological metagenomes</taxon>
    </lineage>
</organism>
<comment type="caution">
    <text evidence="1">The sequence shown here is derived from an EMBL/GenBank/DDBJ whole genome shotgun (WGS) entry which is preliminary data.</text>
</comment>
<accession>X1NRB8</accession>
<dbReference type="AlphaFoldDB" id="X1NRB8"/>
<dbReference type="EMBL" id="BARV01024533">
    <property type="protein sequence ID" value="GAI46577.1"/>
    <property type="molecule type" value="Genomic_DNA"/>
</dbReference>
<name>X1NRB8_9ZZZZ</name>